<dbReference type="OrthoDB" id="5485224at2"/>
<reference evidence="4" key="1">
    <citation type="submission" date="2016-04" db="EMBL/GenBank/DDBJ databases">
        <authorList>
            <person name="Chen L."/>
            <person name="Zhuang W."/>
            <person name="Wang G."/>
        </authorList>
    </citation>
    <scope>NUCLEOTIDE SEQUENCE [LARGE SCALE GENOMIC DNA]</scope>
    <source>
        <strain evidence="4">17621</strain>
    </source>
</reference>
<feature type="chain" id="PRO_5010745361" evidence="2">
    <location>
        <begin position="28"/>
        <end position="437"/>
    </location>
</feature>
<feature type="region of interest" description="Disordered" evidence="1">
    <location>
        <begin position="250"/>
        <end position="437"/>
    </location>
</feature>
<evidence type="ECO:0000256" key="1">
    <source>
        <dbReference type="SAM" id="MobiDB-lite"/>
    </source>
</evidence>
<proteinExistence type="predicted"/>
<comment type="caution">
    <text evidence="3">The sequence shown here is derived from an EMBL/GenBank/DDBJ whole genome shotgun (WGS) entry which is preliminary data.</text>
</comment>
<dbReference type="RefSeq" id="WP_081203445.1">
    <property type="nucleotide sequence ID" value="NZ_FOCZ01000005.1"/>
</dbReference>
<dbReference type="Proteomes" id="UP000192610">
    <property type="component" value="Unassembled WGS sequence"/>
</dbReference>
<dbReference type="AlphaFoldDB" id="A0A1V9EAB6"/>
<keyword evidence="4" id="KW-1185">Reference proteome</keyword>
<sequence>MKRIAIISTPVILLLLLFGSVQNKATAQVEEQVSYQTFYDELAPYGNWIDYPEYGYVWRPDMGADFRPYSTNGHWVWTDEYEWMWVSDYSWGWAPFHYGRWFYDDYYGWLWMPGYDWSPAWVCWRSGGDYYGWAPLGPQFNVGVSLSFGNYSPPSNYWCFVDRQYIASPQVYSHCYGVQRNVTFISNTTIINNYHRERNVYVTGPGRHEVERYTRQTIRPVGIRDVARPGRSSFRNNEVAIYRPRVNRDNNRYAPERVQRFSHDQRNEVADNRGNRFGGNNDRPGNNRDGFEQRRQQQEQMIRQRNDDANNRRQFEERQQREQMTRQRNAEAENNRRQFEDRRQQQEQMMRQRNDDANNRRQFEERQQREQLTRQRNAEAENNRRQFEERRQQPQFERRNPVTENRPNGGFGGGQQNGGNNRDRGDRGQGHGGWRHN</sequence>
<name>A0A1V9EAB6_9BACT</name>
<dbReference type="InterPro" id="IPR046535">
    <property type="entry name" value="DUF6600"/>
</dbReference>
<feature type="signal peptide" evidence="2">
    <location>
        <begin position="1"/>
        <end position="27"/>
    </location>
</feature>
<dbReference type="STRING" id="354355.SAMN05660816_03244"/>
<organism evidence="3 4">
    <name type="scientific">Niastella yeongjuensis</name>
    <dbReference type="NCBI Taxonomy" id="354355"/>
    <lineage>
        <taxon>Bacteria</taxon>
        <taxon>Pseudomonadati</taxon>
        <taxon>Bacteroidota</taxon>
        <taxon>Chitinophagia</taxon>
        <taxon>Chitinophagales</taxon>
        <taxon>Chitinophagaceae</taxon>
        <taxon>Niastella</taxon>
    </lineage>
</organism>
<protein>
    <submittedName>
        <fullName evidence="3">Uncharacterized protein</fullName>
    </submittedName>
</protein>
<gene>
    <name evidence="3" type="ORF">A4H97_12865</name>
</gene>
<feature type="compositionally biased region" description="Basic and acidic residues" evidence="1">
    <location>
        <begin position="250"/>
        <end position="274"/>
    </location>
</feature>
<evidence type="ECO:0000313" key="3">
    <source>
        <dbReference type="EMBL" id="OQP43032.1"/>
    </source>
</evidence>
<feature type="compositionally biased region" description="Basic and acidic residues" evidence="1">
    <location>
        <begin position="285"/>
        <end position="401"/>
    </location>
</feature>
<accession>A0A1V9EAB6</accession>
<dbReference type="EMBL" id="LVXG01000056">
    <property type="protein sequence ID" value="OQP43032.1"/>
    <property type="molecule type" value="Genomic_DNA"/>
</dbReference>
<evidence type="ECO:0000313" key="4">
    <source>
        <dbReference type="Proteomes" id="UP000192610"/>
    </source>
</evidence>
<dbReference type="Pfam" id="PF20245">
    <property type="entry name" value="DUF6600"/>
    <property type="match status" value="1"/>
</dbReference>
<evidence type="ECO:0000256" key="2">
    <source>
        <dbReference type="SAM" id="SignalP"/>
    </source>
</evidence>
<keyword evidence="2" id="KW-0732">Signal</keyword>